<dbReference type="AlphaFoldDB" id="A0A927R4W8"/>
<reference evidence="1" key="1">
    <citation type="submission" date="2020-10" db="EMBL/GenBank/DDBJ databases">
        <title>Genomic Encyclopedia of Type Strains, Phase IV (KMG-IV): sequencing the most valuable type-strain genomes for metagenomic binning, comparative biology and taxonomic classification.</title>
        <authorList>
            <person name="Goeker M."/>
        </authorList>
    </citation>
    <scope>NUCLEOTIDE SEQUENCE</scope>
    <source>
        <strain evidence="1">DSM 13886</strain>
    </source>
</reference>
<dbReference type="EMBL" id="JADBEL010000013">
    <property type="protein sequence ID" value="MBE1555363.1"/>
    <property type="molecule type" value="Genomic_DNA"/>
</dbReference>
<evidence type="ECO:0000313" key="2">
    <source>
        <dbReference type="Proteomes" id="UP000658225"/>
    </source>
</evidence>
<protein>
    <submittedName>
        <fullName evidence="1">Uncharacterized protein</fullName>
    </submittedName>
</protein>
<proteinExistence type="predicted"/>
<evidence type="ECO:0000313" key="1">
    <source>
        <dbReference type="EMBL" id="MBE1555363.1"/>
    </source>
</evidence>
<name>A0A927R4W8_9BACL</name>
<accession>A0A927R4W8</accession>
<keyword evidence="2" id="KW-1185">Reference proteome</keyword>
<dbReference type="Proteomes" id="UP000658225">
    <property type="component" value="Unassembled WGS sequence"/>
</dbReference>
<comment type="caution">
    <text evidence="1">The sequence shown here is derived from an EMBL/GenBank/DDBJ whole genome shotgun (WGS) entry which is preliminary data.</text>
</comment>
<organism evidence="1 2">
    <name type="scientific">Sporosarcina limicola</name>
    <dbReference type="NCBI Taxonomy" id="34101"/>
    <lineage>
        <taxon>Bacteria</taxon>
        <taxon>Bacillati</taxon>
        <taxon>Bacillota</taxon>
        <taxon>Bacilli</taxon>
        <taxon>Bacillales</taxon>
        <taxon>Caryophanaceae</taxon>
        <taxon>Sporosarcina</taxon>
    </lineage>
</organism>
<sequence length="47" mass="5360">MLGASFSITGILPFHAKWKECLKIMGLKFRKYTMIGIKTSAMRKVLL</sequence>
<gene>
    <name evidence="1" type="ORF">H4683_002468</name>
</gene>